<dbReference type="Pfam" id="PF00127">
    <property type="entry name" value="Copper-bind"/>
    <property type="match status" value="1"/>
</dbReference>
<keyword evidence="5" id="KW-1185">Reference proteome</keyword>
<sequence>MFSPMTIEVERGTTITWVNKDDIPHVVASTTGKFKSRAIDTDGTFAFTFTEPGTYEYYCSIHPKMVGKIVVK</sequence>
<reference evidence="4 5" key="1">
    <citation type="journal article" date="2009" name="Appl. Environ. Microbiol.">
        <title>Three genomes from the phylum Acidobacteria provide insight into the lifestyles of these microorganisms in soils.</title>
        <authorList>
            <person name="Ward N.L."/>
            <person name="Challacombe J.F."/>
            <person name="Janssen P.H."/>
            <person name="Henrissat B."/>
            <person name="Coutinho P.M."/>
            <person name="Wu M."/>
            <person name="Xie G."/>
            <person name="Haft D.H."/>
            <person name="Sait M."/>
            <person name="Badger J."/>
            <person name="Barabote R.D."/>
            <person name="Bradley B."/>
            <person name="Brettin T.S."/>
            <person name="Brinkac L.M."/>
            <person name="Bruce D."/>
            <person name="Creasy T."/>
            <person name="Daugherty S.C."/>
            <person name="Davidsen T.M."/>
            <person name="DeBoy R.T."/>
            <person name="Detter J.C."/>
            <person name="Dodson R.J."/>
            <person name="Durkin A.S."/>
            <person name="Ganapathy A."/>
            <person name="Gwinn-Giglio M."/>
            <person name="Han C.S."/>
            <person name="Khouri H."/>
            <person name="Kiss H."/>
            <person name="Kothari S.P."/>
            <person name="Madupu R."/>
            <person name="Nelson K.E."/>
            <person name="Nelson W.C."/>
            <person name="Paulsen I."/>
            <person name="Penn K."/>
            <person name="Ren Q."/>
            <person name="Rosovitz M.J."/>
            <person name="Selengut J.D."/>
            <person name="Shrivastava S."/>
            <person name="Sullivan S.A."/>
            <person name="Tapia R."/>
            <person name="Thompson L.S."/>
            <person name="Watkins K.L."/>
            <person name="Yang Q."/>
            <person name="Yu C."/>
            <person name="Zafar N."/>
            <person name="Zhou L."/>
            <person name="Kuske C.R."/>
        </authorList>
    </citation>
    <scope>NUCLEOTIDE SEQUENCE [LARGE SCALE GENOMIC DNA]</scope>
    <source>
        <strain evidence="4 5">Ellin345</strain>
    </source>
</reference>
<dbReference type="AlphaFoldDB" id="Q1IHG0"/>
<protein>
    <submittedName>
        <fullName evidence="4">Plastocyanin like protein</fullName>
    </submittedName>
</protein>
<dbReference type="GO" id="GO:0005507">
    <property type="term" value="F:copper ion binding"/>
    <property type="evidence" value="ECO:0007669"/>
    <property type="project" value="InterPro"/>
</dbReference>
<dbReference type="InterPro" id="IPR008972">
    <property type="entry name" value="Cupredoxin"/>
</dbReference>
<evidence type="ECO:0000256" key="2">
    <source>
        <dbReference type="ARBA" id="ARBA00023008"/>
    </source>
</evidence>
<dbReference type="eggNOG" id="COG3794">
    <property type="taxonomic scope" value="Bacteria"/>
</dbReference>
<evidence type="ECO:0000313" key="4">
    <source>
        <dbReference type="EMBL" id="ABF43690.1"/>
    </source>
</evidence>
<dbReference type="EnsemblBacteria" id="ABF43690">
    <property type="protein sequence ID" value="ABF43690"/>
    <property type="gene ID" value="Acid345_4690"/>
</dbReference>
<accession>Q1IHG0</accession>
<dbReference type="SUPFAM" id="SSF49503">
    <property type="entry name" value="Cupredoxins"/>
    <property type="match status" value="1"/>
</dbReference>
<dbReference type="PANTHER" id="PTHR36507:SF1">
    <property type="entry name" value="BLL1555 PROTEIN"/>
    <property type="match status" value="1"/>
</dbReference>
<dbReference type="Gene3D" id="2.60.40.420">
    <property type="entry name" value="Cupredoxins - blue copper proteins"/>
    <property type="match status" value="1"/>
</dbReference>
<dbReference type="InterPro" id="IPR052721">
    <property type="entry name" value="ET_Amicyanin"/>
</dbReference>
<gene>
    <name evidence="4" type="ordered locus">Acid345_4690</name>
</gene>
<evidence type="ECO:0000256" key="1">
    <source>
        <dbReference type="ARBA" id="ARBA00022723"/>
    </source>
</evidence>
<organism evidence="4 5">
    <name type="scientific">Koribacter versatilis (strain Ellin345)</name>
    <dbReference type="NCBI Taxonomy" id="204669"/>
    <lineage>
        <taxon>Bacteria</taxon>
        <taxon>Pseudomonadati</taxon>
        <taxon>Acidobacteriota</taxon>
        <taxon>Terriglobia</taxon>
        <taxon>Terriglobales</taxon>
        <taxon>Candidatus Korobacteraceae</taxon>
        <taxon>Candidatus Korobacter</taxon>
    </lineage>
</organism>
<dbReference type="PANTHER" id="PTHR36507">
    <property type="entry name" value="BLL1555 PROTEIN"/>
    <property type="match status" value="1"/>
</dbReference>
<proteinExistence type="predicted"/>
<dbReference type="KEGG" id="aba:Acid345_4690"/>
<dbReference type="STRING" id="204669.Acid345_4690"/>
<keyword evidence="1" id="KW-0479">Metal-binding</keyword>
<dbReference type="GO" id="GO:0009055">
    <property type="term" value="F:electron transfer activity"/>
    <property type="evidence" value="ECO:0007669"/>
    <property type="project" value="InterPro"/>
</dbReference>
<dbReference type="HOGENOM" id="CLU_084115_4_2_0"/>
<dbReference type="Proteomes" id="UP000002432">
    <property type="component" value="Chromosome"/>
</dbReference>
<evidence type="ECO:0000259" key="3">
    <source>
        <dbReference type="Pfam" id="PF00127"/>
    </source>
</evidence>
<feature type="domain" description="Blue (type 1) copper" evidence="3">
    <location>
        <begin position="2"/>
        <end position="72"/>
    </location>
</feature>
<keyword evidence="2" id="KW-0186">Copper</keyword>
<dbReference type="InterPro" id="IPR000923">
    <property type="entry name" value="BlueCu_1"/>
</dbReference>
<evidence type="ECO:0000313" key="5">
    <source>
        <dbReference type="Proteomes" id="UP000002432"/>
    </source>
</evidence>
<name>Q1IHG0_KORVE</name>
<dbReference type="EMBL" id="CP000360">
    <property type="protein sequence ID" value="ABF43690.1"/>
    <property type="molecule type" value="Genomic_DNA"/>
</dbReference>